<dbReference type="Pfam" id="PF13472">
    <property type="entry name" value="Lipase_GDSL_2"/>
    <property type="match status" value="1"/>
</dbReference>
<proteinExistence type="inferred from homology"/>
<organism evidence="5 6">
    <name type="scientific">Paenibacillus radicis</name>
    <name type="common">ex Xue et al. 2023</name>
    <dbReference type="NCBI Taxonomy" id="2972489"/>
    <lineage>
        <taxon>Bacteria</taxon>
        <taxon>Bacillati</taxon>
        <taxon>Bacillota</taxon>
        <taxon>Bacilli</taxon>
        <taxon>Bacillales</taxon>
        <taxon>Paenibacillaceae</taxon>
        <taxon>Paenibacillus</taxon>
    </lineage>
</organism>
<evidence type="ECO:0000259" key="3">
    <source>
        <dbReference type="Pfam" id="PF13472"/>
    </source>
</evidence>
<evidence type="ECO:0000313" key="5">
    <source>
        <dbReference type="EMBL" id="MCR8634178.1"/>
    </source>
</evidence>
<gene>
    <name evidence="5" type="ORF">NV381_23585</name>
</gene>
<reference evidence="5 6" key="1">
    <citation type="submission" date="2022-08" db="EMBL/GenBank/DDBJ databases">
        <title>Paenibacillus endoradicis sp. nov., Paenibacillus radicibacter sp. nov and Paenibacillus pararadicis sp. nov., three cold-adapted plant growth-promoting bacteria isolated from root of Larix gmelinii in Great Khingan.</title>
        <authorList>
            <person name="Xue H."/>
        </authorList>
    </citation>
    <scope>NUCLEOTIDE SEQUENCE [LARGE SCALE GENOMIC DNA]</scope>
    <source>
        <strain evidence="5 6">N5-1-1-5</strain>
    </source>
</reference>
<dbReference type="InterPro" id="IPR008979">
    <property type="entry name" value="Galactose-bd-like_sf"/>
</dbReference>
<evidence type="ECO:0000313" key="6">
    <source>
        <dbReference type="Proteomes" id="UP001300012"/>
    </source>
</evidence>
<dbReference type="PANTHER" id="PTHR43695:SF1">
    <property type="entry name" value="RHAMNOGALACTURONAN ACETYLESTERASE"/>
    <property type="match status" value="1"/>
</dbReference>
<dbReference type="PANTHER" id="PTHR43695">
    <property type="entry name" value="PUTATIVE (AFU_ORTHOLOGUE AFUA_2G17250)-RELATED"/>
    <property type="match status" value="1"/>
</dbReference>
<dbReference type="Gene3D" id="3.40.50.1110">
    <property type="entry name" value="SGNH hydrolase"/>
    <property type="match status" value="1"/>
</dbReference>
<dbReference type="SUPFAM" id="SSF52266">
    <property type="entry name" value="SGNH hydrolase"/>
    <property type="match status" value="1"/>
</dbReference>
<comment type="caution">
    <text evidence="5">The sequence shown here is derived from an EMBL/GenBank/DDBJ whole genome shotgun (WGS) entry which is preliminary data.</text>
</comment>
<name>A0ABT1YLV9_9BACL</name>
<dbReference type="EMBL" id="JANQBD010000018">
    <property type="protein sequence ID" value="MCR8634178.1"/>
    <property type="molecule type" value="Genomic_DNA"/>
</dbReference>
<protein>
    <submittedName>
        <fullName evidence="5">GDSL-type esterase/lipase family protein</fullName>
    </submittedName>
</protein>
<sequence>MNKEFKFDFGIGTAASGYIKIGQESLYDAEKGYGFEDISRVYAIDREASQAGELRRDFCIPLETAFIVEVPNGNYSVTVMMGDTLTATETTIKSGEGRLLVHKLQTAAGQFIKRSMGVHVADERLKLVFSGIAPRINSLEIKASAQIVTVFLAGDSTVTDQEAESYPYAGWGQMLPHLLNASAAVSNHAKSGRSSKSFIDEGRLDAIFQVIQPNDYLFIQFGHNDQKPDEERRTEPDTTYKHYLKKYIDGARERGAVPVLVTPVHRRFFDDKGQLENTHGDYLQAVKELGQSEDVPVIDLAEKTRQLYESYGVERSKTLFMWAVPGEFPNHPAGVRDNTHFQEAGAIQVAKLVVEGIREQQLNPLMLFLH</sequence>
<accession>A0ABT1YLV9</accession>
<dbReference type="InterPro" id="IPR037459">
    <property type="entry name" value="RhgT-like"/>
</dbReference>
<dbReference type="Pfam" id="PF21254">
    <property type="entry name" value="AGA-YXIM_GBD"/>
    <property type="match status" value="1"/>
</dbReference>
<dbReference type="CDD" id="cd01821">
    <property type="entry name" value="Rhamnogalacturan_acetylesterase_like"/>
    <property type="match status" value="1"/>
</dbReference>
<dbReference type="Proteomes" id="UP001300012">
    <property type="component" value="Unassembled WGS sequence"/>
</dbReference>
<dbReference type="InterPro" id="IPR049033">
    <property type="entry name" value="AGA-YXIM_GBD"/>
</dbReference>
<dbReference type="Gene3D" id="2.60.120.430">
    <property type="entry name" value="Galactose-binding lectin"/>
    <property type="match status" value="1"/>
</dbReference>
<comment type="similarity">
    <text evidence="1">Belongs to the 'GDSL' lipolytic enzyme family.</text>
</comment>
<evidence type="ECO:0000256" key="2">
    <source>
        <dbReference type="ARBA" id="ARBA00022801"/>
    </source>
</evidence>
<dbReference type="InterPro" id="IPR036514">
    <property type="entry name" value="SGNH_hydro_sf"/>
</dbReference>
<evidence type="ECO:0000259" key="4">
    <source>
        <dbReference type="Pfam" id="PF21254"/>
    </source>
</evidence>
<dbReference type="InterPro" id="IPR013830">
    <property type="entry name" value="SGNH_hydro"/>
</dbReference>
<dbReference type="SUPFAM" id="SSF49785">
    <property type="entry name" value="Galactose-binding domain-like"/>
    <property type="match status" value="1"/>
</dbReference>
<keyword evidence="6" id="KW-1185">Reference proteome</keyword>
<dbReference type="RefSeq" id="WP_258215741.1">
    <property type="nucleotide sequence ID" value="NZ_JANQBD010000018.1"/>
</dbReference>
<feature type="domain" description="Beta-agarase/YXIM esterase-like galactose-binding" evidence="4">
    <location>
        <begin position="5"/>
        <end position="87"/>
    </location>
</feature>
<feature type="domain" description="SGNH hydrolase-type esterase" evidence="3">
    <location>
        <begin position="154"/>
        <end position="308"/>
    </location>
</feature>
<evidence type="ECO:0000256" key="1">
    <source>
        <dbReference type="ARBA" id="ARBA00008668"/>
    </source>
</evidence>
<keyword evidence="2" id="KW-0378">Hydrolase</keyword>